<dbReference type="PANTHER" id="PTHR11079">
    <property type="entry name" value="CYTOSINE DEAMINASE FAMILY MEMBER"/>
    <property type="match status" value="1"/>
</dbReference>
<comment type="similarity">
    <text evidence="2">Belongs to the cytidine and deoxycytidylate deaminase family. ADAT3 subfamily.</text>
</comment>
<evidence type="ECO:0000256" key="1">
    <source>
        <dbReference type="ARBA" id="ARBA00022694"/>
    </source>
</evidence>
<dbReference type="GO" id="GO:0005634">
    <property type="term" value="C:nucleus"/>
    <property type="evidence" value="ECO:0007669"/>
    <property type="project" value="TreeGrafter"/>
</dbReference>
<feature type="domain" description="CMP/dCMP-type deaminase" evidence="3">
    <location>
        <begin position="128"/>
        <end position="266"/>
    </location>
</feature>
<evidence type="ECO:0000313" key="4">
    <source>
        <dbReference type="EMBL" id="ORX68817.1"/>
    </source>
</evidence>
<dbReference type="InterPro" id="IPR002125">
    <property type="entry name" value="CMP_dCMP_dom"/>
</dbReference>
<dbReference type="OrthoDB" id="3180714at2759"/>
<accession>A0A1Y1W5N7</accession>
<protein>
    <recommendedName>
        <fullName evidence="3">CMP/dCMP-type deaminase domain-containing protein</fullName>
    </recommendedName>
</protein>
<organism evidence="4 5">
    <name type="scientific">Linderina pennispora</name>
    <dbReference type="NCBI Taxonomy" id="61395"/>
    <lineage>
        <taxon>Eukaryota</taxon>
        <taxon>Fungi</taxon>
        <taxon>Fungi incertae sedis</taxon>
        <taxon>Zoopagomycota</taxon>
        <taxon>Kickxellomycotina</taxon>
        <taxon>Kickxellomycetes</taxon>
        <taxon>Kickxellales</taxon>
        <taxon>Kickxellaceae</taxon>
        <taxon>Linderina</taxon>
    </lineage>
</organism>
<dbReference type="GO" id="GO:0005737">
    <property type="term" value="C:cytoplasm"/>
    <property type="evidence" value="ECO:0007669"/>
    <property type="project" value="TreeGrafter"/>
</dbReference>
<gene>
    <name evidence="4" type="ORF">DL89DRAFT_268591</name>
</gene>
<dbReference type="InterPro" id="IPR016193">
    <property type="entry name" value="Cytidine_deaminase-like"/>
</dbReference>
<evidence type="ECO:0000256" key="2">
    <source>
        <dbReference type="ARBA" id="ARBA00038160"/>
    </source>
</evidence>
<comment type="caution">
    <text evidence="4">The sequence shown here is derived from an EMBL/GenBank/DDBJ whole genome shotgun (WGS) entry which is preliminary data.</text>
</comment>
<dbReference type="PROSITE" id="PS51747">
    <property type="entry name" value="CYT_DCMP_DEAMINASES_2"/>
    <property type="match status" value="1"/>
</dbReference>
<dbReference type="SUPFAM" id="SSF53927">
    <property type="entry name" value="Cytidine deaminase-like"/>
    <property type="match status" value="1"/>
</dbReference>
<keyword evidence="1" id="KW-0819">tRNA processing</keyword>
<dbReference type="AlphaFoldDB" id="A0A1Y1W5N7"/>
<sequence>MSSTSFEITRIPTPDEQRALTTETVYTTTISPQKTSQLLSFIAKHLPKLTGIEHVKRVRKTSTFLQVILCQTSAITEEELLRILKDSEWTLGEICQVPDTPPITADQFSKWKDVWPVAFRPPAQNRVEITEEERKYIAGQILRSEQEGVVMCQPKTHAVVASATAQDHPLRHAAMCCIGKVADLELARNDSLVPAKRMHDEPSDTAGYLCEGLDVFAITEPCVMCCMALVHSRIGRLFFINAASGGGISYYGMHARKGLNHHFSVFQCSMPEKSDA</sequence>
<name>A0A1Y1W5N7_9FUNG</name>
<dbReference type="GeneID" id="63804615"/>
<dbReference type="RefSeq" id="XP_040742599.1">
    <property type="nucleotide sequence ID" value="XM_040887967.1"/>
</dbReference>
<proteinExistence type="inferred from homology"/>
<dbReference type="Proteomes" id="UP000193922">
    <property type="component" value="Unassembled WGS sequence"/>
</dbReference>
<dbReference type="PANTHER" id="PTHR11079:SF156">
    <property type="entry name" value="INACTIVE TRNA-SPECIFIC ADENOSINE DEAMINASE-LIKE PROTEIN 3-RELATED"/>
    <property type="match status" value="1"/>
</dbReference>
<evidence type="ECO:0000313" key="5">
    <source>
        <dbReference type="Proteomes" id="UP000193922"/>
    </source>
</evidence>
<evidence type="ECO:0000259" key="3">
    <source>
        <dbReference type="PROSITE" id="PS51747"/>
    </source>
</evidence>
<dbReference type="GO" id="GO:0052717">
    <property type="term" value="F:tRNA-specific adenosine-34 deaminase activity"/>
    <property type="evidence" value="ECO:0007669"/>
    <property type="project" value="TreeGrafter"/>
</dbReference>
<dbReference type="STRING" id="61395.A0A1Y1W5N7"/>
<dbReference type="EMBL" id="MCFD01000009">
    <property type="protein sequence ID" value="ORX68817.1"/>
    <property type="molecule type" value="Genomic_DNA"/>
</dbReference>
<dbReference type="GO" id="GO:0008033">
    <property type="term" value="P:tRNA processing"/>
    <property type="evidence" value="ECO:0007669"/>
    <property type="project" value="UniProtKB-KW"/>
</dbReference>
<reference evidence="4 5" key="1">
    <citation type="submission" date="2016-07" db="EMBL/GenBank/DDBJ databases">
        <title>Pervasive Adenine N6-methylation of Active Genes in Fungi.</title>
        <authorList>
            <consortium name="DOE Joint Genome Institute"/>
            <person name="Mondo S.J."/>
            <person name="Dannebaum R.O."/>
            <person name="Kuo R.C."/>
            <person name="Labutti K."/>
            <person name="Haridas S."/>
            <person name="Kuo A."/>
            <person name="Salamov A."/>
            <person name="Ahrendt S.R."/>
            <person name="Lipzen A."/>
            <person name="Sullivan W."/>
            <person name="Andreopoulos W.B."/>
            <person name="Clum A."/>
            <person name="Lindquist E."/>
            <person name="Daum C."/>
            <person name="Ramamoorthy G.K."/>
            <person name="Gryganskyi A."/>
            <person name="Culley D."/>
            <person name="Magnuson J.K."/>
            <person name="James T.Y."/>
            <person name="O'Malley M.A."/>
            <person name="Stajich J.E."/>
            <person name="Spatafora J.W."/>
            <person name="Visel A."/>
            <person name="Grigoriev I.V."/>
        </authorList>
    </citation>
    <scope>NUCLEOTIDE SEQUENCE [LARGE SCALE GENOMIC DNA]</scope>
    <source>
        <strain evidence="4 5">ATCC 12442</strain>
    </source>
</reference>
<keyword evidence="5" id="KW-1185">Reference proteome</keyword>
<dbReference type="Gene3D" id="3.40.140.10">
    <property type="entry name" value="Cytidine Deaminase, domain 2"/>
    <property type="match status" value="1"/>
</dbReference>